<comment type="caution">
    <text evidence="2">The sequence shown here is derived from an EMBL/GenBank/DDBJ whole genome shotgun (WGS) entry which is preliminary data.</text>
</comment>
<dbReference type="AlphaFoldDB" id="A0A7X2IP74"/>
<keyword evidence="3" id="KW-1185">Reference proteome</keyword>
<organism evidence="2 3">
    <name type="scientific">Pseudoduganella rivuli</name>
    <dbReference type="NCBI Taxonomy" id="2666085"/>
    <lineage>
        <taxon>Bacteria</taxon>
        <taxon>Pseudomonadati</taxon>
        <taxon>Pseudomonadota</taxon>
        <taxon>Betaproteobacteria</taxon>
        <taxon>Burkholderiales</taxon>
        <taxon>Oxalobacteraceae</taxon>
        <taxon>Telluria group</taxon>
        <taxon>Pseudoduganella</taxon>
    </lineage>
</organism>
<accession>A0A7X2IP74</accession>
<reference evidence="2 3" key="1">
    <citation type="submission" date="2019-11" db="EMBL/GenBank/DDBJ databases">
        <title>Novel species isolated from a subtropical stream in China.</title>
        <authorList>
            <person name="Lu H."/>
        </authorList>
    </citation>
    <scope>NUCLEOTIDE SEQUENCE [LARGE SCALE GENOMIC DNA]</scope>
    <source>
        <strain evidence="2 3">FT92W</strain>
    </source>
</reference>
<gene>
    <name evidence="2" type="ORF">GJ700_17705</name>
</gene>
<proteinExistence type="predicted"/>
<keyword evidence="1" id="KW-0812">Transmembrane</keyword>
<feature type="transmembrane region" description="Helical" evidence="1">
    <location>
        <begin position="12"/>
        <end position="33"/>
    </location>
</feature>
<dbReference type="EMBL" id="WKJJ01000010">
    <property type="protein sequence ID" value="MRV73551.1"/>
    <property type="molecule type" value="Genomic_DNA"/>
</dbReference>
<evidence type="ECO:0000313" key="2">
    <source>
        <dbReference type="EMBL" id="MRV73551.1"/>
    </source>
</evidence>
<dbReference type="Proteomes" id="UP000446768">
    <property type="component" value="Unassembled WGS sequence"/>
</dbReference>
<dbReference type="RefSeq" id="WP_154376205.1">
    <property type="nucleotide sequence ID" value="NZ_WKJJ01000010.1"/>
</dbReference>
<protein>
    <submittedName>
        <fullName evidence="2">Uncharacterized protein</fullName>
    </submittedName>
</protein>
<keyword evidence="1" id="KW-1133">Transmembrane helix</keyword>
<evidence type="ECO:0000256" key="1">
    <source>
        <dbReference type="SAM" id="Phobius"/>
    </source>
</evidence>
<sequence>MSPKIQLIKDFLVKYLAPFWKFFVGGVVVAVGFTGNFVDLKRPDVTLEITSVTTASSEPIDLMRVSELTAVRDFITVGPGLPPLPFSGLSTSAMPVEEIDRQMQIAANLVKTNSENLDNSLKKLEGIISSPVGDKTSSLAEMEEETIFVPNIVALEEAPDHSISRKPLNDEQKIDARVARIRNQIAQRRKYIDLSLLKKTNAEKQWAEYKEKTLPNKARLVVTCALGNQGAGATAIKPQAILRANLGGGNYLDLPMKLSGYESSQDLGVLPAHSYKIVRLQSDEVQAMTSADRQRYSTFLGNVSPATIYISDVNNKMYASNSVPFSPGVYEQKIYDQLKQFAMQAKDR</sequence>
<keyword evidence="1" id="KW-0472">Membrane</keyword>
<evidence type="ECO:0000313" key="3">
    <source>
        <dbReference type="Proteomes" id="UP000446768"/>
    </source>
</evidence>
<name>A0A7X2IP74_9BURK</name>